<sequence>MNRSFWKNVAGVLLLGALALPAQAQIQDPATTYSNGKVLLQQQRYEQAMAELLPLTDNSRYAPEASYLYALAALHNHKPEKAYDMLLQLQNQHPNWEGMADADYLLANVLFEQGAYERALSKLQELKGSSLENDAENLKRYYLTRVDRPTYEQLLKRFDSDKTVAQVYADKLIGGWYRPQDRQALESIVTHFDLDRDRYLSKKALSNQGVNVALLLPFQLDQDLQQVARKSQFVTDMYAGIKLAQDSLQKQGINVNLFTYDTSADTMSVKRVLEMPELQQMDLLIGPIYKSTARVAGRFAEKKGINVINPLSQDLDMAKGNKNVLLFESSLATQARQAATYAFQNFSPKTAAVLFENTKDDTTFAYHYKQQFQKLGGKVRTYKKLNSEQTSATSEAFTKLNLQDIGHVAVFSDKMTAAVNATSLLQSKAPTLPLITYDKWLDINQITLQQLDNLEVYFVSPKYIDKTSLAYKQFRKKYISKYNLPPSVYAYAGFEMLYYFGQLLQQYGPQFNQQLMLTGIAPGVLYSGLGYTDHAARDELRTDNQYVPITKLDNLQLVVVNPVF</sequence>
<protein>
    <submittedName>
        <fullName evidence="6">Amino acid/amide ABC transporter substrate-binding protein, HAAT family</fullName>
    </submittedName>
</protein>
<evidence type="ECO:0000256" key="2">
    <source>
        <dbReference type="ARBA" id="ARBA00022729"/>
    </source>
</evidence>
<evidence type="ECO:0000259" key="4">
    <source>
        <dbReference type="Pfam" id="PF09976"/>
    </source>
</evidence>
<dbReference type="RefSeq" id="WP_089318405.1">
    <property type="nucleotide sequence ID" value="NZ_FZOQ01000004.1"/>
</dbReference>
<reference evidence="7" key="1">
    <citation type="submission" date="2017-06" db="EMBL/GenBank/DDBJ databases">
        <authorList>
            <person name="Varghese N."/>
            <person name="Submissions S."/>
        </authorList>
    </citation>
    <scope>NUCLEOTIDE SEQUENCE [LARGE SCALE GENOMIC DNA]</scope>
    <source>
        <strain evidence="7">NKM1</strain>
    </source>
</reference>
<evidence type="ECO:0000259" key="5">
    <source>
        <dbReference type="Pfam" id="PF13458"/>
    </source>
</evidence>
<dbReference type="OrthoDB" id="1490998at2"/>
<dbReference type="Proteomes" id="UP000198432">
    <property type="component" value="Unassembled WGS sequence"/>
</dbReference>
<feature type="domain" description="Ancillary SecYEG translocon subunit/Cell division coordinator CpoB TPR" evidence="4">
    <location>
        <begin position="41"/>
        <end position="139"/>
    </location>
</feature>
<evidence type="ECO:0000313" key="6">
    <source>
        <dbReference type="EMBL" id="SNS31538.1"/>
    </source>
</evidence>
<evidence type="ECO:0000313" key="7">
    <source>
        <dbReference type="Proteomes" id="UP000198432"/>
    </source>
</evidence>
<keyword evidence="2 3" id="KW-0732">Signal</keyword>
<dbReference type="InterPro" id="IPR018704">
    <property type="entry name" value="SecYEG/CpoB_TPR"/>
</dbReference>
<dbReference type="SUPFAM" id="SSF53822">
    <property type="entry name" value="Periplasmic binding protein-like I"/>
    <property type="match status" value="1"/>
</dbReference>
<feature type="domain" description="Leucine-binding protein" evidence="5">
    <location>
        <begin position="236"/>
        <end position="514"/>
    </location>
</feature>
<dbReference type="EMBL" id="FZOQ01000004">
    <property type="protein sequence ID" value="SNS31538.1"/>
    <property type="molecule type" value="Genomic_DNA"/>
</dbReference>
<dbReference type="Gene3D" id="1.25.40.10">
    <property type="entry name" value="Tetratricopeptide repeat domain"/>
    <property type="match status" value="1"/>
</dbReference>
<organism evidence="6 7">
    <name type="scientific">Pontibacter ummariensis</name>
    <dbReference type="NCBI Taxonomy" id="1610492"/>
    <lineage>
        <taxon>Bacteria</taxon>
        <taxon>Pseudomonadati</taxon>
        <taxon>Bacteroidota</taxon>
        <taxon>Cytophagia</taxon>
        <taxon>Cytophagales</taxon>
        <taxon>Hymenobacteraceae</taxon>
        <taxon>Pontibacter</taxon>
    </lineage>
</organism>
<feature type="chain" id="PRO_5013099651" evidence="3">
    <location>
        <begin position="25"/>
        <end position="564"/>
    </location>
</feature>
<gene>
    <name evidence="6" type="ORF">SAMN06296052_104229</name>
</gene>
<dbReference type="Pfam" id="PF13458">
    <property type="entry name" value="Peripla_BP_6"/>
    <property type="match status" value="1"/>
</dbReference>
<dbReference type="AlphaFoldDB" id="A0A239DI31"/>
<proteinExistence type="inferred from homology"/>
<keyword evidence="7" id="KW-1185">Reference proteome</keyword>
<comment type="similarity">
    <text evidence="1">Belongs to the leucine-binding protein family.</text>
</comment>
<name>A0A239DI31_9BACT</name>
<evidence type="ECO:0000256" key="1">
    <source>
        <dbReference type="ARBA" id="ARBA00010062"/>
    </source>
</evidence>
<dbReference type="InterPro" id="IPR011990">
    <property type="entry name" value="TPR-like_helical_dom_sf"/>
</dbReference>
<dbReference type="InterPro" id="IPR028081">
    <property type="entry name" value="Leu-bd"/>
</dbReference>
<feature type="signal peptide" evidence="3">
    <location>
        <begin position="1"/>
        <end position="24"/>
    </location>
</feature>
<dbReference type="CDD" id="cd06268">
    <property type="entry name" value="PBP1_ABC_transporter_LIVBP-like"/>
    <property type="match status" value="1"/>
</dbReference>
<accession>A0A239DI31</accession>
<evidence type="ECO:0000256" key="3">
    <source>
        <dbReference type="SAM" id="SignalP"/>
    </source>
</evidence>
<dbReference type="PANTHER" id="PTHR30483">
    <property type="entry name" value="LEUCINE-SPECIFIC-BINDING PROTEIN"/>
    <property type="match status" value="1"/>
</dbReference>
<dbReference type="InterPro" id="IPR028082">
    <property type="entry name" value="Peripla_BP_I"/>
</dbReference>
<dbReference type="PANTHER" id="PTHR30483:SF6">
    <property type="entry name" value="PERIPLASMIC BINDING PROTEIN OF ABC TRANSPORTER FOR NATURAL AMINO ACIDS"/>
    <property type="match status" value="1"/>
</dbReference>
<dbReference type="Pfam" id="PF09976">
    <property type="entry name" value="TPR_21"/>
    <property type="match status" value="1"/>
</dbReference>
<dbReference type="Gene3D" id="3.40.50.2300">
    <property type="match status" value="2"/>
</dbReference>
<dbReference type="InterPro" id="IPR051010">
    <property type="entry name" value="BCAA_transport"/>
</dbReference>
<dbReference type="SUPFAM" id="SSF48452">
    <property type="entry name" value="TPR-like"/>
    <property type="match status" value="1"/>
</dbReference>